<dbReference type="GO" id="GO:0004198">
    <property type="term" value="F:calcium-dependent cysteine-type endopeptidase activity"/>
    <property type="evidence" value="ECO:0007669"/>
    <property type="project" value="InterPro"/>
</dbReference>
<dbReference type="CDD" id="cd00214">
    <property type="entry name" value="Calpain_III"/>
    <property type="match status" value="1"/>
</dbReference>
<dbReference type="InterPro" id="IPR002048">
    <property type="entry name" value="EF_hand_dom"/>
</dbReference>
<feature type="domain" description="EF-hand" evidence="9">
    <location>
        <begin position="608"/>
        <end position="643"/>
    </location>
</feature>
<dbReference type="Gene3D" id="1.10.238.10">
    <property type="entry name" value="EF-hand"/>
    <property type="match status" value="1"/>
</dbReference>
<dbReference type="InterPro" id="IPR036213">
    <property type="entry name" value="Calpain_III_sf"/>
</dbReference>
<dbReference type="GO" id="GO:0005509">
    <property type="term" value="F:calcium ion binding"/>
    <property type="evidence" value="ECO:0007669"/>
    <property type="project" value="InterPro"/>
</dbReference>
<feature type="active site" evidence="6 7">
    <location>
        <position position="325"/>
    </location>
</feature>
<dbReference type="InterPro" id="IPR022684">
    <property type="entry name" value="Calpain_cysteine_protease"/>
</dbReference>
<evidence type="ECO:0000256" key="3">
    <source>
        <dbReference type="ARBA" id="ARBA00022801"/>
    </source>
</evidence>
<keyword evidence="2 7" id="KW-0645">Protease</keyword>
<accession>A0AAE1ECI0</accession>
<organism evidence="10 11">
    <name type="scientific">Elysia crispata</name>
    <name type="common">lettuce slug</name>
    <dbReference type="NCBI Taxonomy" id="231223"/>
    <lineage>
        <taxon>Eukaryota</taxon>
        <taxon>Metazoa</taxon>
        <taxon>Spiralia</taxon>
        <taxon>Lophotrochozoa</taxon>
        <taxon>Mollusca</taxon>
        <taxon>Gastropoda</taxon>
        <taxon>Heterobranchia</taxon>
        <taxon>Euthyneura</taxon>
        <taxon>Panpulmonata</taxon>
        <taxon>Sacoglossa</taxon>
        <taxon>Placobranchoidea</taxon>
        <taxon>Plakobranchidae</taxon>
        <taxon>Elysia</taxon>
    </lineage>
</organism>
<evidence type="ECO:0000256" key="4">
    <source>
        <dbReference type="ARBA" id="ARBA00022807"/>
    </source>
</evidence>
<evidence type="ECO:0000313" key="11">
    <source>
        <dbReference type="Proteomes" id="UP001283361"/>
    </source>
</evidence>
<dbReference type="Gene3D" id="3.90.70.10">
    <property type="entry name" value="Cysteine proteinases"/>
    <property type="match status" value="1"/>
</dbReference>
<sequence>MKRDKKCGPSPSHKIRNEQEASRTICGSWRHAFNTRCEFRLLILFIGRGESVLCTVTVKTQLEINHSTTMSYSEIKARCLKAGVLYEDPDFPAVEDSLFFSRKPPRPFEWKRPSEICDNPQWITEGASRFDIVQGMLGDCWLLAAISSLTCNESLLKRVLGPSQIFTGGEYCGAVKFEIWRQGAWCEVVVDDRLPTYNGKLVFMHSSDRNEFWSALLEKAFAKLNGSYEALKGGTSSEAMVDFTGGITETFDLTKAPDNLFQIMCKALQRSSLMCCSIGARNHEIEEKLDNGLIKGHAYSVTSARKVMARTRQGLKEVPLVRVRNPWGNEREWTGAWSDTSSEWSLLSDHEKQNINLNFDHDGEFWMSFEDFQSKFTSLEICNLGADSMREAEKQTWESLQEESAWIRGSTAGGCRNFIDTFAQNPQFRLKLTDPDEDDDEDLCTLLIAVMQKDRRKGKRRGLTNLTIGFAIYDVEGAGPERQDKEYFMYHKSEARSANFINSREVIGRFKLKPGSYIIVPSTFDPNEEGKFLLRIFSEKPHQSSEMDEETRIEKIKRDEPTEEEVREQMDGFQKMFLKLAGEDEEIDADELIEIMNTASKKICLRELSVSTARSLIAELDVDMTGKLGFEEFKTLFQDLKHWQSVFQQFDADGNRYFTAFELRNALSKCGE</sequence>
<dbReference type="Gene3D" id="2.60.120.380">
    <property type="match status" value="1"/>
</dbReference>
<dbReference type="Proteomes" id="UP001283361">
    <property type="component" value="Unassembled WGS sequence"/>
</dbReference>
<dbReference type="PANTHER" id="PTHR10183">
    <property type="entry name" value="CALPAIN"/>
    <property type="match status" value="1"/>
</dbReference>
<feature type="active site" evidence="6 7">
    <location>
        <position position="140"/>
    </location>
</feature>
<evidence type="ECO:0000256" key="6">
    <source>
        <dbReference type="PIRSR" id="PIRSR622684-1"/>
    </source>
</evidence>
<dbReference type="EMBL" id="JAWDGP010000384">
    <property type="protein sequence ID" value="KAK3800953.1"/>
    <property type="molecule type" value="Genomic_DNA"/>
</dbReference>
<gene>
    <name evidence="10" type="ORF">RRG08_001201</name>
</gene>
<evidence type="ECO:0000259" key="8">
    <source>
        <dbReference type="PROSITE" id="PS50203"/>
    </source>
</evidence>
<dbReference type="CDD" id="cd00044">
    <property type="entry name" value="CysPc"/>
    <property type="match status" value="1"/>
</dbReference>
<dbReference type="InterPro" id="IPR011992">
    <property type="entry name" value="EF-hand-dom_pair"/>
</dbReference>
<reference evidence="10" key="1">
    <citation type="journal article" date="2023" name="G3 (Bethesda)">
        <title>A reference genome for the long-term kleptoplast-retaining sea slug Elysia crispata morphotype clarki.</title>
        <authorList>
            <person name="Eastman K.E."/>
            <person name="Pendleton A.L."/>
            <person name="Shaikh M.A."/>
            <person name="Suttiyut T."/>
            <person name="Ogas R."/>
            <person name="Tomko P."/>
            <person name="Gavelis G."/>
            <person name="Widhalm J.R."/>
            <person name="Wisecaver J.H."/>
        </authorList>
    </citation>
    <scope>NUCLEOTIDE SEQUENCE</scope>
    <source>
        <strain evidence="10">ECLA1</strain>
    </source>
</reference>
<keyword evidence="11" id="KW-1185">Reference proteome</keyword>
<dbReference type="InterPro" id="IPR022683">
    <property type="entry name" value="Calpain_III"/>
</dbReference>
<evidence type="ECO:0000256" key="1">
    <source>
        <dbReference type="ARBA" id="ARBA00007623"/>
    </source>
</evidence>
<feature type="domain" description="Calpain catalytic" evidence="8">
    <location>
        <begin position="85"/>
        <end position="385"/>
    </location>
</feature>
<dbReference type="SUPFAM" id="SSF54001">
    <property type="entry name" value="Cysteine proteinases"/>
    <property type="match status" value="1"/>
</dbReference>
<dbReference type="GO" id="GO:0006508">
    <property type="term" value="P:proteolysis"/>
    <property type="evidence" value="ECO:0007669"/>
    <property type="project" value="UniProtKB-KW"/>
</dbReference>
<dbReference type="Pfam" id="PF00648">
    <property type="entry name" value="Peptidase_C2"/>
    <property type="match status" value="1"/>
</dbReference>
<dbReference type="AlphaFoldDB" id="A0AAE1ECI0"/>
<dbReference type="Pfam" id="PF01067">
    <property type="entry name" value="Calpain_III"/>
    <property type="match status" value="1"/>
</dbReference>
<dbReference type="InterPro" id="IPR033883">
    <property type="entry name" value="C2_III"/>
</dbReference>
<dbReference type="SMART" id="SM00230">
    <property type="entry name" value="CysPc"/>
    <property type="match status" value="1"/>
</dbReference>
<dbReference type="PROSITE" id="PS00139">
    <property type="entry name" value="THIOL_PROTEASE_CYS"/>
    <property type="match status" value="1"/>
</dbReference>
<dbReference type="FunFam" id="3.90.70.10:FF:000001">
    <property type="entry name" value="Calpain-1 catalytic subunit"/>
    <property type="match status" value="1"/>
</dbReference>
<dbReference type="InterPro" id="IPR000169">
    <property type="entry name" value="Pept_cys_AS"/>
</dbReference>
<proteinExistence type="inferred from homology"/>
<evidence type="ECO:0000313" key="10">
    <source>
        <dbReference type="EMBL" id="KAK3800953.1"/>
    </source>
</evidence>
<feature type="active site" evidence="6 7">
    <location>
        <position position="297"/>
    </location>
</feature>
<dbReference type="PROSITE" id="PS00018">
    <property type="entry name" value="EF_HAND_1"/>
    <property type="match status" value="1"/>
</dbReference>
<protein>
    <submittedName>
        <fullName evidence="10">Uncharacterized protein</fullName>
    </submittedName>
</protein>
<dbReference type="InterPro" id="IPR018247">
    <property type="entry name" value="EF_Hand_1_Ca_BS"/>
</dbReference>
<keyword evidence="3 7" id="KW-0378">Hydrolase</keyword>
<evidence type="ECO:0000256" key="5">
    <source>
        <dbReference type="ARBA" id="ARBA00022837"/>
    </source>
</evidence>
<dbReference type="InterPro" id="IPR001300">
    <property type="entry name" value="Peptidase_C2_calpain_cat"/>
</dbReference>
<dbReference type="FunFam" id="2.60.120.380:FF:000002">
    <property type="entry name" value="calpain-3 isoform X1"/>
    <property type="match status" value="1"/>
</dbReference>
<dbReference type="GO" id="GO:0005737">
    <property type="term" value="C:cytoplasm"/>
    <property type="evidence" value="ECO:0007669"/>
    <property type="project" value="TreeGrafter"/>
</dbReference>
<dbReference type="PANTHER" id="PTHR10183:SF433">
    <property type="entry name" value="CALPAIN-A-RELATED"/>
    <property type="match status" value="1"/>
</dbReference>
<evidence type="ECO:0000256" key="7">
    <source>
        <dbReference type="PROSITE-ProRule" id="PRU00239"/>
    </source>
</evidence>
<keyword evidence="4 7" id="KW-0788">Thiol protease</keyword>
<evidence type="ECO:0000259" key="9">
    <source>
        <dbReference type="PROSITE" id="PS50222"/>
    </source>
</evidence>
<comment type="similarity">
    <text evidence="1">Belongs to the peptidase C2 family.</text>
</comment>
<evidence type="ECO:0000256" key="2">
    <source>
        <dbReference type="ARBA" id="ARBA00022670"/>
    </source>
</evidence>
<name>A0AAE1ECI0_9GAST</name>
<keyword evidence="5" id="KW-0106">Calcium</keyword>
<dbReference type="SUPFAM" id="SSF49758">
    <property type="entry name" value="Calpain large subunit, middle domain (domain III)"/>
    <property type="match status" value="1"/>
</dbReference>
<dbReference type="SMART" id="SM00720">
    <property type="entry name" value="calpain_III"/>
    <property type="match status" value="1"/>
</dbReference>
<dbReference type="InterPro" id="IPR022682">
    <property type="entry name" value="Calpain_domain_III"/>
</dbReference>
<dbReference type="SMART" id="SM00054">
    <property type="entry name" value="EFh"/>
    <property type="match status" value="2"/>
</dbReference>
<dbReference type="PROSITE" id="PS50222">
    <property type="entry name" value="EF_HAND_2"/>
    <property type="match status" value="1"/>
</dbReference>
<dbReference type="PROSITE" id="PS50203">
    <property type="entry name" value="CALPAIN_CAT"/>
    <property type="match status" value="1"/>
</dbReference>
<dbReference type="InterPro" id="IPR038765">
    <property type="entry name" value="Papain-like_cys_pep_sf"/>
</dbReference>
<dbReference type="SUPFAM" id="SSF47473">
    <property type="entry name" value="EF-hand"/>
    <property type="match status" value="1"/>
</dbReference>
<comment type="caution">
    <text evidence="10">The sequence shown here is derived from an EMBL/GenBank/DDBJ whole genome shotgun (WGS) entry which is preliminary data.</text>
</comment>
<dbReference type="PRINTS" id="PR00704">
    <property type="entry name" value="CALPAIN"/>
</dbReference>